<evidence type="ECO:0000256" key="1">
    <source>
        <dbReference type="SAM" id="Phobius"/>
    </source>
</evidence>
<evidence type="ECO:0000313" key="2">
    <source>
        <dbReference type="EMBL" id="GAA3385875.1"/>
    </source>
</evidence>
<accession>A0ABP6SVG3</accession>
<keyword evidence="1" id="KW-1133">Transmembrane helix</keyword>
<protein>
    <submittedName>
        <fullName evidence="2">Metal-dependent hydrolase</fullName>
    </submittedName>
</protein>
<keyword evidence="1" id="KW-0812">Transmembrane</keyword>
<evidence type="ECO:0000313" key="3">
    <source>
        <dbReference type="Proteomes" id="UP001501676"/>
    </source>
</evidence>
<name>A0ABP6SVG3_9ACTN</name>
<dbReference type="InterPro" id="IPR007404">
    <property type="entry name" value="YdjM-like"/>
</dbReference>
<dbReference type="Pfam" id="PF04307">
    <property type="entry name" value="YdjM"/>
    <property type="match status" value="1"/>
</dbReference>
<comment type="caution">
    <text evidence="2">The sequence shown here is derived from an EMBL/GenBank/DDBJ whole genome shotgun (WGS) entry which is preliminary data.</text>
</comment>
<feature type="transmembrane region" description="Helical" evidence="1">
    <location>
        <begin position="243"/>
        <end position="267"/>
    </location>
</feature>
<sequence length="278" mass="28772">MRMVMGPTHAISGAAAWLVGSAVAAQLGGYMQSPIELTTYTVACAGAALLPDLDTSGKVTRNKGGATVARTFGVVSLFLAECVEKLSLGIYKLTRSKRDGKRSNGHRTFTHTWLFAGALGAGVGYLAESYGKTAVAIALFFLFGLGIRGLMADAAKASGWILVTALSATAAYVAIDTLPAGRGYPLLGLSVGIGCVVHTFGDMITKAGCPVLWPVPIRGERWREIGMPDRIAVRAGGTVERTVLVPAFTVLAVLGVIISVPGVAALLSRVLGHLASST</sequence>
<reference evidence="3" key="1">
    <citation type="journal article" date="2019" name="Int. J. Syst. Evol. Microbiol.">
        <title>The Global Catalogue of Microorganisms (GCM) 10K type strain sequencing project: providing services to taxonomists for standard genome sequencing and annotation.</title>
        <authorList>
            <consortium name="The Broad Institute Genomics Platform"/>
            <consortium name="The Broad Institute Genome Sequencing Center for Infectious Disease"/>
            <person name="Wu L."/>
            <person name="Ma J."/>
        </authorList>
    </citation>
    <scope>NUCLEOTIDE SEQUENCE [LARGE SCALE GENOMIC DNA]</scope>
    <source>
        <strain evidence="3">JCM 9458</strain>
    </source>
</reference>
<keyword evidence="2" id="KW-0378">Hydrolase</keyword>
<feature type="transmembrane region" description="Helical" evidence="1">
    <location>
        <begin position="109"/>
        <end position="127"/>
    </location>
</feature>
<gene>
    <name evidence="2" type="ORF">GCM10020369_21100</name>
</gene>
<dbReference type="GO" id="GO:0016787">
    <property type="term" value="F:hydrolase activity"/>
    <property type="evidence" value="ECO:0007669"/>
    <property type="project" value="UniProtKB-KW"/>
</dbReference>
<dbReference type="Proteomes" id="UP001501676">
    <property type="component" value="Unassembled WGS sequence"/>
</dbReference>
<organism evidence="2 3">
    <name type="scientific">Cryptosporangium minutisporangium</name>
    <dbReference type="NCBI Taxonomy" id="113569"/>
    <lineage>
        <taxon>Bacteria</taxon>
        <taxon>Bacillati</taxon>
        <taxon>Actinomycetota</taxon>
        <taxon>Actinomycetes</taxon>
        <taxon>Cryptosporangiales</taxon>
        <taxon>Cryptosporangiaceae</taxon>
        <taxon>Cryptosporangium</taxon>
    </lineage>
</organism>
<keyword evidence="3" id="KW-1185">Reference proteome</keyword>
<keyword evidence="1" id="KW-0472">Membrane</keyword>
<dbReference type="EMBL" id="BAAAYN010000012">
    <property type="protein sequence ID" value="GAA3385875.1"/>
    <property type="molecule type" value="Genomic_DNA"/>
</dbReference>
<proteinExistence type="predicted"/>
<feature type="transmembrane region" description="Helical" evidence="1">
    <location>
        <begin position="157"/>
        <end position="175"/>
    </location>
</feature>
<feature type="transmembrane region" description="Helical" evidence="1">
    <location>
        <begin position="133"/>
        <end position="150"/>
    </location>
</feature>